<dbReference type="CDD" id="cd00201">
    <property type="entry name" value="WW"/>
    <property type="match status" value="1"/>
</dbReference>
<dbReference type="EMBL" id="JAKJXO020000007">
    <property type="protein sequence ID" value="KAL1602442.1"/>
    <property type="molecule type" value="Genomic_DNA"/>
</dbReference>
<dbReference type="Proteomes" id="UP001521785">
    <property type="component" value="Unassembled WGS sequence"/>
</dbReference>
<comment type="caution">
    <text evidence="3">The sequence shown here is derived from an EMBL/GenBank/DDBJ whole genome shotgun (WGS) entry which is preliminary data.</text>
</comment>
<feature type="region of interest" description="Disordered" evidence="1">
    <location>
        <begin position="1"/>
        <end position="26"/>
    </location>
</feature>
<reference evidence="3 4" key="1">
    <citation type="submission" date="2024-02" db="EMBL/GenBank/DDBJ databases">
        <title>De novo assembly and annotation of 12 fungi associated with fruit tree decline syndrome in Ontario, Canada.</title>
        <authorList>
            <person name="Sulman M."/>
            <person name="Ellouze W."/>
            <person name="Ilyukhin E."/>
        </authorList>
    </citation>
    <scope>NUCLEOTIDE SEQUENCE [LARGE SCALE GENOMIC DNA]</scope>
    <source>
        <strain evidence="3 4">M42-189</strain>
    </source>
</reference>
<protein>
    <recommendedName>
        <fullName evidence="2">WW domain-containing protein</fullName>
    </recommendedName>
</protein>
<sequence length="225" mass="21866">MSAPTPPRPAVSPDSGPTDAALPKLPSGWIAQWDNTSRKYYYVQISTGVSQWDLPTSEAPIGGSNHGTPAQNTNPYNKPADGTQGPDVGDGTRGVDGPTGDRAGGLGGFAMNALMGNNKQSSHGGGSNNLVGQLASGLLGGGKQSHGSSSGHGGGSSNLVGQLASGLLGGGKQNHGSSQSGHGGSSGHSTSSGGGLGGLLGGVLGGSSVSRNLKHTVSGMSSPDS</sequence>
<feature type="region of interest" description="Disordered" evidence="1">
    <location>
        <begin position="52"/>
        <end position="225"/>
    </location>
</feature>
<feature type="domain" description="WW" evidence="2">
    <location>
        <begin position="23"/>
        <end position="57"/>
    </location>
</feature>
<dbReference type="Gene3D" id="2.20.70.10">
    <property type="match status" value="1"/>
</dbReference>
<evidence type="ECO:0000259" key="2">
    <source>
        <dbReference type="PROSITE" id="PS50020"/>
    </source>
</evidence>
<dbReference type="InterPro" id="IPR036020">
    <property type="entry name" value="WW_dom_sf"/>
</dbReference>
<feature type="compositionally biased region" description="Gly residues" evidence="1">
    <location>
        <begin position="181"/>
        <end position="205"/>
    </location>
</feature>
<evidence type="ECO:0000313" key="3">
    <source>
        <dbReference type="EMBL" id="KAL1602442.1"/>
    </source>
</evidence>
<keyword evidence="4" id="KW-1185">Reference proteome</keyword>
<feature type="compositionally biased region" description="Pro residues" evidence="1">
    <location>
        <begin position="1"/>
        <end position="10"/>
    </location>
</feature>
<name>A0ABR3REY2_9PLEO</name>
<dbReference type="Pfam" id="PF00397">
    <property type="entry name" value="WW"/>
    <property type="match status" value="1"/>
</dbReference>
<dbReference type="PROSITE" id="PS50020">
    <property type="entry name" value="WW_DOMAIN_2"/>
    <property type="match status" value="1"/>
</dbReference>
<dbReference type="SUPFAM" id="SSF51045">
    <property type="entry name" value="WW domain"/>
    <property type="match status" value="1"/>
</dbReference>
<dbReference type="SMART" id="SM00456">
    <property type="entry name" value="WW"/>
    <property type="match status" value="1"/>
</dbReference>
<gene>
    <name evidence="3" type="ORF">SLS60_005858</name>
</gene>
<dbReference type="PROSITE" id="PS01159">
    <property type="entry name" value="WW_DOMAIN_1"/>
    <property type="match status" value="1"/>
</dbReference>
<feature type="compositionally biased region" description="Polar residues" evidence="1">
    <location>
        <begin position="66"/>
        <end position="76"/>
    </location>
</feature>
<evidence type="ECO:0000313" key="4">
    <source>
        <dbReference type="Proteomes" id="UP001521785"/>
    </source>
</evidence>
<proteinExistence type="predicted"/>
<organism evidence="3 4">
    <name type="scientific">Paraconiothyrium brasiliense</name>
    <dbReference type="NCBI Taxonomy" id="300254"/>
    <lineage>
        <taxon>Eukaryota</taxon>
        <taxon>Fungi</taxon>
        <taxon>Dikarya</taxon>
        <taxon>Ascomycota</taxon>
        <taxon>Pezizomycotina</taxon>
        <taxon>Dothideomycetes</taxon>
        <taxon>Pleosporomycetidae</taxon>
        <taxon>Pleosporales</taxon>
        <taxon>Massarineae</taxon>
        <taxon>Didymosphaeriaceae</taxon>
        <taxon>Paraconiothyrium</taxon>
    </lineage>
</organism>
<dbReference type="InterPro" id="IPR001202">
    <property type="entry name" value="WW_dom"/>
</dbReference>
<accession>A0ABR3REY2</accession>
<evidence type="ECO:0000256" key="1">
    <source>
        <dbReference type="SAM" id="MobiDB-lite"/>
    </source>
</evidence>
<feature type="compositionally biased region" description="Gly residues" evidence="1">
    <location>
        <begin position="138"/>
        <end position="156"/>
    </location>
</feature>